<protein>
    <recommendedName>
        <fullName evidence="8">Hydrolase</fullName>
    </recommendedName>
</protein>
<dbReference type="Pfam" id="PF00561">
    <property type="entry name" value="Abhydrolase_1"/>
    <property type="match status" value="1"/>
</dbReference>
<comment type="similarity">
    <text evidence="1">Belongs to the peptidase S33 family.</text>
</comment>
<keyword evidence="3" id="KW-0378">Hydrolase</keyword>
<keyword evidence="7" id="KW-1185">Reference proteome</keyword>
<gene>
    <name evidence="6" type="ORF">AOZ06_50870</name>
</gene>
<dbReference type="Gene3D" id="3.40.50.1820">
    <property type="entry name" value="alpha/beta hydrolase"/>
    <property type="match status" value="1"/>
</dbReference>
<dbReference type="PANTHER" id="PTHR43248:SF29">
    <property type="entry name" value="TRIPEPTIDYL AMINOPEPTIDASE"/>
    <property type="match status" value="1"/>
</dbReference>
<proteinExistence type="inferred from homology"/>
<feature type="domain" description="AB hydrolase-1" evidence="4">
    <location>
        <begin position="58"/>
        <end position="238"/>
    </location>
</feature>
<keyword evidence="2" id="KW-0732">Signal</keyword>
<evidence type="ECO:0008006" key="8">
    <source>
        <dbReference type="Google" id="ProtNLM"/>
    </source>
</evidence>
<dbReference type="KEGG" id="kphy:AOZ06_50870"/>
<dbReference type="InterPro" id="IPR013595">
    <property type="entry name" value="Pept_S33_TAP-like_C"/>
</dbReference>
<evidence type="ECO:0000256" key="1">
    <source>
        <dbReference type="ARBA" id="ARBA00010088"/>
    </source>
</evidence>
<dbReference type="InterPro" id="IPR000073">
    <property type="entry name" value="AB_hydrolase_1"/>
</dbReference>
<evidence type="ECO:0000259" key="4">
    <source>
        <dbReference type="Pfam" id="PF00561"/>
    </source>
</evidence>
<dbReference type="GO" id="GO:0016787">
    <property type="term" value="F:hydrolase activity"/>
    <property type="evidence" value="ECO:0007669"/>
    <property type="project" value="UniProtKB-KW"/>
</dbReference>
<organism evidence="6 7">
    <name type="scientific">Kibdelosporangium phytohabitans</name>
    <dbReference type="NCBI Taxonomy" id="860235"/>
    <lineage>
        <taxon>Bacteria</taxon>
        <taxon>Bacillati</taxon>
        <taxon>Actinomycetota</taxon>
        <taxon>Actinomycetes</taxon>
        <taxon>Pseudonocardiales</taxon>
        <taxon>Pseudonocardiaceae</taxon>
        <taxon>Kibdelosporangium</taxon>
    </lineage>
</organism>
<evidence type="ECO:0000313" key="7">
    <source>
        <dbReference type="Proteomes" id="UP000063699"/>
    </source>
</evidence>
<reference evidence="6 7" key="1">
    <citation type="submission" date="2015-07" db="EMBL/GenBank/DDBJ databases">
        <title>Genome sequencing of Kibdelosporangium phytohabitans.</title>
        <authorList>
            <person name="Qin S."/>
            <person name="Xing K."/>
        </authorList>
    </citation>
    <scope>NUCLEOTIDE SEQUENCE [LARGE SCALE GENOMIC DNA]</scope>
    <source>
        <strain evidence="6 7">KLBMP1111</strain>
    </source>
</reference>
<feature type="domain" description="Peptidase S33 tripeptidyl aminopeptidase-like C-terminal" evidence="5">
    <location>
        <begin position="351"/>
        <end position="447"/>
    </location>
</feature>
<evidence type="ECO:0000256" key="3">
    <source>
        <dbReference type="ARBA" id="ARBA00022801"/>
    </source>
</evidence>
<evidence type="ECO:0000313" key="6">
    <source>
        <dbReference type="EMBL" id="ALG14080.1"/>
    </source>
</evidence>
<dbReference type="EMBL" id="CP012752">
    <property type="protein sequence ID" value="ALG14080.1"/>
    <property type="molecule type" value="Genomic_DNA"/>
</dbReference>
<dbReference type="SUPFAM" id="SSF53474">
    <property type="entry name" value="alpha/beta-Hydrolases"/>
    <property type="match status" value="1"/>
</dbReference>
<dbReference type="STRING" id="860235.AOZ06_50870"/>
<dbReference type="InterPro" id="IPR029058">
    <property type="entry name" value="AB_hydrolase_fold"/>
</dbReference>
<dbReference type="PANTHER" id="PTHR43248">
    <property type="entry name" value="2-SUCCINYL-6-HYDROXY-2,4-CYCLOHEXADIENE-1-CARBOXYLATE SYNTHASE"/>
    <property type="match status" value="1"/>
</dbReference>
<name>A0A0N9ICL8_9PSEU</name>
<evidence type="ECO:0000259" key="5">
    <source>
        <dbReference type="Pfam" id="PF08386"/>
    </source>
</evidence>
<dbReference type="AlphaFoldDB" id="A0A0N9ICL8"/>
<dbReference type="InterPro" id="IPR051601">
    <property type="entry name" value="Serine_prot/Carboxylest_S33"/>
</dbReference>
<dbReference type="Proteomes" id="UP000063699">
    <property type="component" value="Chromosome"/>
</dbReference>
<evidence type="ECO:0000256" key="2">
    <source>
        <dbReference type="ARBA" id="ARBA00022729"/>
    </source>
</evidence>
<dbReference type="ESTHER" id="9pseu-a0a0n9icl8">
    <property type="family name" value="Tiancimycin-TnmK-Tripeptidase-HIP"/>
</dbReference>
<sequence length="468" mass="50908">MAVTTAVASPKPEWRPCPGNLPFECTTVTVPVDYSRPNGSTIDIAVSRKKATGRRRGVLLLNPGGPGNAGLDMPVEVGAFKPLADSYDLIGFDPRGTGRSAPVDCGLTDDQRDPIKIFPQPAPNGDISASVAYARQVAKQCFERHGRLMPHVTTANTARDMDRIRIALGEQRISYFGVSYGTYLGAVYTSLFPQRTDRVVLDSVVDPKGIWRGVFNSWGPGTEESFTDFAGWAAERDTTYRLGGSATDVRSTYLALARRLDTRPLGHYNGNLLRGTARYVLYQESTYPELATTLQSIRNGTFTPPPPLKFSSSFAATFWGITCNEARWPRSAARYQWDVLVARQKYPVTNGMSYNISPCAFWPRPSEPAVRIGDHGPNVVLVQNLRDLATPVGGARSMRVVLGDRSRLITADNAGHGVLRATADPCVLQPVMSFLLGGAMPGRDIACGKSLQRAKGLAQWPDSGRVGQ</sequence>
<accession>A0A0N9ICL8</accession>
<dbReference type="Pfam" id="PF08386">
    <property type="entry name" value="Abhydrolase_4"/>
    <property type="match status" value="1"/>
</dbReference>